<keyword evidence="1" id="KW-0677">Repeat</keyword>
<dbReference type="PANTHER" id="PTHR47942">
    <property type="entry name" value="TETRATRICOPEPTIDE REPEAT (TPR)-LIKE SUPERFAMILY PROTEIN-RELATED"/>
    <property type="match status" value="1"/>
</dbReference>
<evidence type="ECO:0000256" key="3">
    <source>
        <dbReference type="SAM" id="SignalP"/>
    </source>
</evidence>
<gene>
    <name evidence="4" type="ORF">FisN_11Lh143</name>
</gene>
<feature type="chain" id="PRO_5012216107" description="Pentacotripeptide-repeat region of PRORP domain-containing protein" evidence="3">
    <location>
        <begin position="20"/>
        <end position="829"/>
    </location>
</feature>
<reference evidence="4 5" key="1">
    <citation type="journal article" date="2015" name="Plant Cell">
        <title>Oil accumulation by the oleaginous diatom Fistulifera solaris as revealed by the genome and transcriptome.</title>
        <authorList>
            <person name="Tanaka T."/>
            <person name="Maeda Y."/>
            <person name="Veluchamy A."/>
            <person name="Tanaka M."/>
            <person name="Abida H."/>
            <person name="Marechal E."/>
            <person name="Bowler C."/>
            <person name="Muto M."/>
            <person name="Sunaga Y."/>
            <person name="Tanaka M."/>
            <person name="Yoshino T."/>
            <person name="Taniguchi T."/>
            <person name="Fukuda Y."/>
            <person name="Nemoto M."/>
            <person name="Matsumoto M."/>
            <person name="Wong P.S."/>
            <person name="Aburatani S."/>
            <person name="Fujibuchi W."/>
        </authorList>
    </citation>
    <scope>NUCLEOTIDE SEQUENCE [LARGE SCALE GENOMIC DNA]</scope>
    <source>
        <strain evidence="4 5">JPCC DA0580</strain>
    </source>
</reference>
<dbReference type="InterPro" id="IPR016024">
    <property type="entry name" value="ARM-type_fold"/>
</dbReference>
<proteinExistence type="predicted"/>
<dbReference type="PANTHER" id="PTHR47942:SF63">
    <property type="entry name" value="PENTATRICOPEPTIDE REPEAT-CONTAINING PROTEIN"/>
    <property type="match status" value="1"/>
</dbReference>
<feature type="signal peptide" evidence="3">
    <location>
        <begin position="1"/>
        <end position="19"/>
    </location>
</feature>
<sequence>MDSSFLLLLWVCLEQSSWAFLTPYTRPALPFIHFQLFASSLQSFDDTTLDDDDEDEVHAHFQNNDTTTFLYQSAGDNDPLSTQSFLMDLRNLAEEDPQRAQDALEIMLDLYQQQPNSPWTIPPDVSCYGAVMEGWIDAGELEKAQAVLYQMEDQFLFKAKNEASIAVEMIYVTMIQGWVKDVRHDFSGKSAQKAENLLRRMEERIKSANVKLWTMVLEGWCERAGMFREAMTKALALLEEMEHREDISPNVLTYTSLIGGYARSKEKDKGKMAERVLERMIQRGVQPDMVAYTSVIHCWSKAVSRREREVAASRALRLIGEMERLYLSKDMYHVKPSLITYTTVISTIGNSLDPMAPKLAEDVMKRMYTLQESGAIANMKPNTNTYNAVIHALSKAASGSQVKYAQRAEQILYEMMEKAEQGEHDITPNVRTWAAVLRAWARCGAPDAAENTQRVLEQMEALYDKGETDARPNYVCFTTVMSAWSNSKNPDALDYMENILKRMEQAYEETLEPDTRPNTISYVTAIDAFVRKSEKDAAQRAQATVDRMVKLYAKGLGHVRPTRVVFNTLIHAWSKSKVNGAASKAEEIFKWMERKYREGDELVRPDEVTLCAVLNAWANQAQQGGAERAEQIWNHTKSLSIEERGFPLTIMMPNIVIKAISRSKNPNSAKKSEDILLELDEEYRSGKSSLRPDVTTYSSVINACAYYSGSIDGRVEALEIALRTFYKFYENEGDERHNNITFGTILKAIANLMQVGEEREVLVRDLFDKCTEEGVVDSFVLSQVRYASPQLYRELVDEPCGLGGPNADDSIRSILKHIPPEWSANVVDY</sequence>
<dbReference type="InterPro" id="IPR002885">
    <property type="entry name" value="PPR_rpt"/>
</dbReference>
<evidence type="ECO:0008006" key="6">
    <source>
        <dbReference type="Google" id="ProtNLM"/>
    </source>
</evidence>
<accession>A0A1Z5J7F9</accession>
<organism evidence="4 5">
    <name type="scientific">Fistulifera solaris</name>
    <name type="common">Oleaginous diatom</name>
    <dbReference type="NCBI Taxonomy" id="1519565"/>
    <lineage>
        <taxon>Eukaryota</taxon>
        <taxon>Sar</taxon>
        <taxon>Stramenopiles</taxon>
        <taxon>Ochrophyta</taxon>
        <taxon>Bacillariophyta</taxon>
        <taxon>Bacillariophyceae</taxon>
        <taxon>Bacillariophycidae</taxon>
        <taxon>Naviculales</taxon>
        <taxon>Naviculaceae</taxon>
        <taxon>Fistulifera</taxon>
    </lineage>
</organism>
<evidence type="ECO:0000256" key="1">
    <source>
        <dbReference type="ARBA" id="ARBA00022737"/>
    </source>
</evidence>
<comment type="caution">
    <text evidence="4">The sequence shown here is derived from an EMBL/GenBank/DDBJ whole genome shotgun (WGS) entry which is preliminary data.</text>
</comment>
<evidence type="ECO:0000313" key="5">
    <source>
        <dbReference type="Proteomes" id="UP000198406"/>
    </source>
</evidence>
<dbReference type="EMBL" id="BDSP01000013">
    <property type="protein sequence ID" value="GAX09876.1"/>
    <property type="molecule type" value="Genomic_DNA"/>
</dbReference>
<dbReference type="Gene3D" id="1.25.40.10">
    <property type="entry name" value="Tetratricopeptide repeat domain"/>
    <property type="match status" value="4"/>
</dbReference>
<dbReference type="Proteomes" id="UP000198406">
    <property type="component" value="Unassembled WGS sequence"/>
</dbReference>
<dbReference type="OrthoDB" id="42736at2759"/>
<dbReference type="SUPFAM" id="SSF48371">
    <property type="entry name" value="ARM repeat"/>
    <property type="match status" value="1"/>
</dbReference>
<feature type="repeat" description="PPR" evidence="2">
    <location>
        <begin position="250"/>
        <end position="287"/>
    </location>
</feature>
<protein>
    <recommendedName>
        <fullName evidence="6">Pentacotripeptide-repeat region of PRORP domain-containing protein</fullName>
    </recommendedName>
</protein>
<dbReference type="AlphaFoldDB" id="A0A1Z5J7F9"/>
<name>A0A1Z5J7F9_FISSO</name>
<evidence type="ECO:0000256" key="2">
    <source>
        <dbReference type="PROSITE-ProRule" id="PRU00708"/>
    </source>
</evidence>
<dbReference type="InParanoid" id="A0A1Z5J7F9"/>
<keyword evidence="5" id="KW-1185">Reference proteome</keyword>
<keyword evidence="3" id="KW-0732">Signal</keyword>
<dbReference type="PROSITE" id="PS51375">
    <property type="entry name" value="PPR"/>
    <property type="match status" value="1"/>
</dbReference>
<evidence type="ECO:0000313" key="4">
    <source>
        <dbReference type="EMBL" id="GAX09876.1"/>
    </source>
</evidence>
<dbReference type="Pfam" id="PF13812">
    <property type="entry name" value="PPR_3"/>
    <property type="match status" value="2"/>
</dbReference>
<dbReference type="InterPro" id="IPR051222">
    <property type="entry name" value="PPR/CCM1_RNA-binding"/>
</dbReference>
<dbReference type="InterPro" id="IPR011990">
    <property type="entry name" value="TPR-like_helical_dom_sf"/>
</dbReference>